<accession>A0A944CCW2</accession>
<name>A0A944CCW2_9HYPH</name>
<evidence type="ECO:0000313" key="5">
    <source>
        <dbReference type="Proteomes" id="UP000705379"/>
    </source>
</evidence>
<keyword evidence="1" id="KW-0175">Coiled coil</keyword>
<dbReference type="InterPro" id="IPR006597">
    <property type="entry name" value="Sel1-like"/>
</dbReference>
<feature type="chain" id="PRO_5037820017" evidence="2">
    <location>
        <begin position="27"/>
        <end position="482"/>
    </location>
</feature>
<keyword evidence="2" id="KW-0732">Signal</keyword>
<evidence type="ECO:0000256" key="1">
    <source>
        <dbReference type="SAM" id="Coils"/>
    </source>
</evidence>
<dbReference type="InterPro" id="IPR011990">
    <property type="entry name" value="TPR-like_helical_dom_sf"/>
</dbReference>
<dbReference type="AlphaFoldDB" id="A0A944CCW2"/>
<protein>
    <submittedName>
        <fullName evidence="4">DUF4189 domain-containing protein</fullName>
    </submittedName>
</protein>
<dbReference type="Proteomes" id="UP000705379">
    <property type="component" value="Unassembled WGS sequence"/>
</dbReference>
<feature type="domain" description="DUF4189" evidence="3">
    <location>
        <begin position="210"/>
        <end position="302"/>
    </location>
</feature>
<reference evidence="4" key="1">
    <citation type="submission" date="2018-08" db="EMBL/GenBank/DDBJ databases">
        <authorList>
            <person name="Jin W."/>
            <person name="Wang H."/>
            <person name="Yang Y."/>
            <person name="Li M."/>
            <person name="Liu J."/>
        </authorList>
    </citation>
    <scope>NUCLEOTIDE SEQUENCE</scope>
    <source>
        <strain evidence="4">AESS21</strain>
    </source>
</reference>
<dbReference type="Pfam" id="PF13827">
    <property type="entry name" value="DUF4189"/>
    <property type="match status" value="1"/>
</dbReference>
<reference evidence="4" key="2">
    <citation type="journal article" date="2021" name="Microorganisms">
        <title>Bacterial Dimethylsulfoniopropionate Biosynthesis in the East China Sea.</title>
        <authorList>
            <person name="Liu J."/>
            <person name="Zhang Y."/>
            <person name="Liu J."/>
            <person name="Zhong H."/>
            <person name="Williams B.T."/>
            <person name="Zheng Y."/>
            <person name="Curson A.R.J."/>
            <person name="Sun C."/>
            <person name="Sun H."/>
            <person name="Song D."/>
            <person name="Wagner Mackenzie B."/>
            <person name="Bermejo Martinez A."/>
            <person name="Todd J.D."/>
            <person name="Zhang X.H."/>
        </authorList>
    </citation>
    <scope>NUCLEOTIDE SEQUENCE</scope>
    <source>
        <strain evidence="4">AESS21</strain>
    </source>
</reference>
<dbReference type="EMBL" id="QTKU01000002">
    <property type="protein sequence ID" value="MBS8260157.1"/>
    <property type="molecule type" value="Genomic_DNA"/>
</dbReference>
<organism evidence="4 5">
    <name type="scientific">Roseibium polysiphoniae</name>
    <dbReference type="NCBI Taxonomy" id="2571221"/>
    <lineage>
        <taxon>Bacteria</taxon>
        <taxon>Pseudomonadati</taxon>
        <taxon>Pseudomonadota</taxon>
        <taxon>Alphaproteobacteria</taxon>
        <taxon>Hyphomicrobiales</taxon>
        <taxon>Stappiaceae</taxon>
        <taxon>Roseibium</taxon>
    </lineage>
</organism>
<gene>
    <name evidence="4" type="ORF">DYI23_08000</name>
</gene>
<dbReference type="InterPro" id="IPR025240">
    <property type="entry name" value="DUF4189"/>
</dbReference>
<proteinExistence type="predicted"/>
<feature type="signal peptide" evidence="2">
    <location>
        <begin position="1"/>
        <end position="26"/>
    </location>
</feature>
<dbReference type="SUPFAM" id="SSF81901">
    <property type="entry name" value="HCP-like"/>
    <property type="match status" value="1"/>
</dbReference>
<sequence length="482" mass="53503">MNLHQLFYRFLAAIALLPALVLPALADPLPAMWQVERERYQALYKAACGGDQAAYNKLKKAAEVDRSPAAMNSLRITHYVKRCGFGNGDTDYTRKLLMDAAELGYPIAQSNLGVARLKGSDGFERDSKAGVRLMEQAARGGYGRAAGYLAREYTRGEFLEQDLDKAETLLQVARQEDVAEKDIKTYEKDLAAQRQAREQELAAREDRPVYAGLAVSVDDAAFGWSYDQDSQEAAQQRALAECRERNGANCAPKLILEGRGCAGYAYEQGGSPYGWGVNRDQAAAQSRAARECRSRNGGEACGGGKGWICNTRSTRDLTVVFEAENVSGAPQAVASGDMCVLVLSQRCPNWYGDKIIGLKPAKSILVLNYTSTISFPGCGQKIDDESMIFHLEGNRLDARGDIHKKLDGKLQAEFKKRLVDYRAKVQTKYPQCRGYKPYVKVLRVKNVEDFQDRVMESCTSDLAYLRKNPHPKSKGWRKLCID</sequence>
<evidence type="ECO:0000313" key="4">
    <source>
        <dbReference type="EMBL" id="MBS8260157.1"/>
    </source>
</evidence>
<dbReference type="Gene3D" id="1.25.40.10">
    <property type="entry name" value="Tetratricopeptide repeat domain"/>
    <property type="match status" value="1"/>
</dbReference>
<dbReference type="SMART" id="SM00671">
    <property type="entry name" value="SEL1"/>
    <property type="match status" value="2"/>
</dbReference>
<comment type="caution">
    <text evidence="4">The sequence shown here is derived from an EMBL/GenBank/DDBJ whole genome shotgun (WGS) entry which is preliminary data.</text>
</comment>
<feature type="coiled-coil region" evidence="1">
    <location>
        <begin position="156"/>
        <end position="196"/>
    </location>
</feature>
<dbReference type="RefSeq" id="WP_213215779.1">
    <property type="nucleotide sequence ID" value="NZ_QTKU01000002.1"/>
</dbReference>
<evidence type="ECO:0000256" key="2">
    <source>
        <dbReference type="SAM" id="SignalP"/>
    </source>
</evidence>
<evidence type="ECO:0000259" key="3">
    <source>
        <dbReference type="Pfam" id="PF13827"/>
    </source>
</evidence>